<dbReference type="Proteomes" id="UP001057753">
    <property type="component" value="Unassembled WGS sequence"/>
</dbReference>
<accession>A0A9Q4B3C0</accession>
<comment type="caution">
    <text evidence="2">The sequence shown here is derived from an EMBL/GenBank/DDBJ whole genome shotgun (WGS) entry which is preliminary data.</text>
</comment>
<dbReference type="EMBL" id="JABXYM010000001">
    <property type="protein sequence ID" value="MCR6097574.1"/>
    <property type="molecule type" value="Genomic_DNA"/>
</dbReference>
<dbReference type="PROSITE" id="PS50965">
    <property type="entry name" value="NERD"/>
    <property type="match status" value="1"/>
</dbReference>
<feature type="domain" description="NERD" evidence="1">
    <location>
        <begin position="41"/>
        <end position="158"/>
    </location>
</feature>
<evidence type="ECO:0000313" key="2">
    <source>
        <dbReference type="EMBL" id="MCR6097574.1"/>
    </source>
</evidence>
<name>A0A9Q4B3C0_SALAG</name>
<keyword evidence="3" id="KW-1185">Reference proteome</keyword>
<dbReference type="InterPro" id="IPR011528">
    <property type="entry name" value="NERD"/>
</dbReference>
<dbReference type="AlphaFoldDB" id="A0A9Q4B3C0"/>
<dbReference type="Pfam" id="PF08378">
    <property type="entry name" value="NERD"/>
    <property type="match status" value="1"/>
</dbReference>
<protein>
    <submittedName>
        <fullName evidence="2">NERD domain-containing protein</fullName>
    </submittedName>
</protein>
<evidence type="ECO:0000313" key="3">
    <source>
        <dbReference type="Proteomes" id="UP001057753"/>
    </source>
</evidence>
<gene>
    <name evidence="2" type="ORF">HXA33_13565</name>
</gene>
<proteinExistence type="predicted"/>
<sequence length="327" mass="38174">MISKPRTIPVPLLQLDSLLRRLPPSHPKTSTVAEILAKYKKGYRGELALDYYLDYLELDTCFIINDLRLPDGMSRFFQLDTLLLTPTFFCIFEIKNLSGVLSFDTSLNQMRRTIHGETEGYPDPISQVQMQHVHLRRLLKKYSFPQITINPFVVISHPTTIIENRNSSVLHAHAVLTTISELGKESSKHPLQFNMLHDLNKKLLELHVPKRLDVLKEFNIDKNELIFGVRCEKCREYGMRRHYAVWICDFCGYQSRLAHLLALEDYSLLINNVITNKHARIFLKVDSRNTITYLFKTMTIQMIGKYNYSAYRLPSDYSYSRKGLFQH</sequence>
<organism evidence="2 3">
    <name type="scientific">Salipaludibacillus agaradhaerens</name>
    <name type="common">Bacillus agaradhaerens</name>
    <dbReference type="NCBI Taxonomy" id="76935"/>
    <lineage>
        <taxon>Bacteria</taxon>
        <taxon>Bacillati</taxon>
        <taxon>Bacillota</taxon>
        <taxon>Bacilli</taxon>
        <taxon>Bacillales</taxon>
        <taxon>Bacillaceae</taxon>
    </lineage>
</organism>
<dbReference type="RefSeq" id="WP_257821986.1">
    <property type="nucleotide sequence ID" value="NZ_JABXYM010000001.1"/>
</dbReference>
<evidence type="ECO:0000259" key="1">
    <source>
        <dbReference type="PROSITE" id="PS50965"/>
    </source>
</evidence>
<reference evidence="2" key="1">
    <citation type="submission" date="2020-06" db="EMBL/GenBank/DDBJ databases">
        <title>Insight into the genomes of haloalkaliphilic bacilli from Kenyan soda lakes.</title>
        <authorList>
            <person name="Mwirichia R."/>
            <person name="Villamizar G.C."/>
            <person name="Poehlein A."/>
            <person name="Mugweru J."/>
            <person name="Kipnyargis A."/>
            <person name="Kiplimo D."/>
            <person name="Orwa P."/>
            <person name="Daniel R."/>
        </authorList>
    </citation>
    <scope>NUCLEOTIDE SEQUENCE</scope>
    <source>
        <strain evidence="2">B1096_S55</strain>
    </source>
</reference>